<protein>
    <submittedName>
        <fullName evidence="2">Uncharacterized protein</fullName>
    </submittedName>
</protein>
<reference evidence="2" key="1">
    <citation type="journal article" date="2014" name="Int. J. Syst. Evol. Microbiol.">
        <title>Complete genome sequence of Corynebacterium casei LMG S-19264T (=DSM 44701T), isolated from a smear-ripened cheese.</title>
        <authorList>
            <consortium name="US DOE Joint Genome Institute (JGI-PGF)"/>
            <person name="Walter F."/>
            <person name="Albersmeier A."/>
            <person name="Kalinowski J."/>
            <person name="Ruckert C."/>
        </authorList>
    </citation>
    <scope>NUCLEOTIDE SEQUENCE</scope>
    <source>
        <strain evidence="2">JCM 4654</strain>
    </source>
</reference>
<name>A0A919CXG4_9ACTN</name>
<proteinExistence type="predicted"/>
<sequence length="94" mass="10284">MKAGERSHRTQRRGTREGSSPAIPSGASQAAQDPLQERVRDVPFRRDGPGPHRAAALANRRFHNRPYRATGARRDAHGAVVRPGSVENGRTRAP</sequence>
<dbReference type="AlphaFoldDB" id="A0A919CXG4"/>
<dbReference type="Proteomes" id="UP000608955">
    <property type="component" value="Unassembled WGS sequence"/>
</dbReference>
<organism evidence="2 3">
    <name type="scientific">Streptomyces naganishii JCM 4654</name>
    <dbReference type="NCBI Taxonomy" id="1306179"/>
    <lineage>
        <taxon>Bacteria</taxon>
        <taxon>Bacillati</taxon>
        <taxon>Actinomycetota</taxon>
        <taxon>Actinomycetes</taxon>
        <taxon>Kitasatosporales</taxon>
        <taxon>Streptomycetaceae</taxon>
        <taxon>Streptomyces</taxon>
    </lineage>
</organism>
<gene>
    <name evidence="2" type="ORF">GCM10010508_45740</name>
</gene>
<feature type="region of interest" description="Disordered" evidence="1">
    <location>
        <begin position="1"/>
        <end position="94"/>
    </location>
</feature>
<evidence type="ECO:0000313" key="3">
    <source>
        <dbReference type="Proteomes" id="UP000608955"/>
    </source>
</evidence>
<keyword evidence="3" id="KW-1185">Reference proteome</keyword>
<comment type="caution">
    <text evidence="2">The sequence shown here is derived from an EMBL/GenBank/DDBJ whole genome shotgun (WGS) entry which is preliminary data.</text>
</comment>
<dbReference type="EMBL" id="BMVF01000012">
    <property type="protein sequence ID" value="GHD92502.1"/>
    <property type="molecule type" value="Genomic_DNA"/>
</dbReference>
<evidence type="ECO:0000313" key="2">
    <source>
        <dbReference type="EMBL" id="GHD92502.1"/>
    </source>
</evidence>
<accession>A0A919CXG4</accession>
<reference evidence="2" key="2">
    <citation type="submission" date="2020-09" db="EMBL/GenBank/DDBJ databases">
        <authorList>
            <person name="Sun Q."/>
            <person name="Ohkuma M."/>
        </authorList>
    </citation>
    <scope>NUCLEOTIDE SEQUENCE</scope>
    <source>
        <strain evidence="2">JCM 4654</strain>
    </source>
</reference>
<evidence type="ECO:0000256" key="1">
    <source>
        <dbReference type="SAM" id="MobiDB-lite"/>
    </source>
</evidence>
<feature type="compositionally biased region" description="Basic and acidic residues" evidence="1">
    <location>
        <begin position="35"/>
        <end position="50"/>
    </location>
</feature>